<name>A0A9P4V5W4_9PLEO</name>
<evidence type="ECO:0000313" key="2">
    <source>
        <dbReference type="Proteomes" id="UP000799444"/>
    </source>
</evidence>
<organism evidence="1 2">
    <name type="scientific">Polyplosphaeria fusca</name>
    <dbReference type="NCBI Taxonomy" id="682080"/>
    <lineage>
        <taxon>Eukaryota</taxon>
        <taxon>Fungi</taxon>
        <taxon>Dikarya</taxon>
        <taxon>Ascomycota</taxon>
        <taxon>Pezizomycotina</taxon>
        <taxon>Dothideomycetes</taxon>
        <taxon>Pleosporomycetidae</taxon>
        <taxon>Pleosporales</taxon>
        <taxon>Tetraplosphaeriaceae</taxon>
        <taxon>Polyplosphaeria</taxon>
    </lineage>
</organism>
<proteinExistence type="predicted"/>
<protein>
    <submittedName>
        <fullName evidence="1">Uncharacterized protein</fullName>
    </submittedName>
</protein>
<reference evidence="1" key="1">
    <citation type="journal article" date="2020" name="Stud. Mycol.">
        <title>101 Dothideomycetes genomes: a test case for predicting lifestyles and emergence of pathogens.</title>
        <authorList>
            <person name="Haridas S."/>
            <person name="Albert R."/>
            <person name="Binder M."/>
            <person name="Bloem J."/>
            <person name="Labutti K."/>
            <person name="Salamov A."/>
            <person name="Andreopoulos B."/>
            <person name="Baker S."/>
            <person name="Barry K."/>
            <person name="Bills G."/>
            <person name="Bluhm B."/>
            <person name="Cannon C."/>
            <person name="Castanera R."/>
            <person name="Culley D."/>
            <person name="Daum C."/>
            <person name="Ezra D."/>
            <person name="Gonzalez J."/>
            <person name="Henrissat B."/>
            <person name="Kuo A."/>
            <person name="Liang C."/>
            <person name="Lipzen A."/>
            <person name="Lutzoni F."/>
            <person name="Magnuson J."/>
            <person name="Mondo S."/>
            <person name="Nolan M."/>
            <person name="Ohm R."/>
            <person name="Pangilinan J."/>
            <person name="Park H.-J."/>
            <person name="Ramirez L."/>
            <person name="Alfaro M."/>
            <person name="Sun H."/>
            <person name="Tritt A."/>
            <person name="Yoshinaga Y."/>
            <person name="Zwiers L.-H."/>
            <person name="Turgeon B."/>
            <person name="Goodwin S."/>
            <person name="Spatafora J."/>
            <person name="Crous P."/>
            <person name="Grigoriev I."/>
        </authorList>
    </citation>
    <scope>NUCLEOTIDE SEQUENCE</scope>
    <source>
        <strain evidence="1">CBS 125425</strain>
    </source>
</reference>
<keyword evidence="2" id="KW-1185">Reference proteome</keyword>
<accession>A0A9P4V5W4</accession>
<sequence length="270" mass="30809">MLTRVNSRTGRPFRPLTTFIQGLAWFLPETSLRREGFPSWSWTGWHGEVFWPPQYCDGPYGPALQQDHSRSRPKLLRVPDIGLRLENGTKIRWSSFQERYSELNNSEKNAAPSTVLHITGHIIPLHYEKCDHPLASVHRPFGRNVIFRLHGFHCTLTSGENLSLPAEMTMTAPIDPMGKIVGLVVDANIRNLDEETEESARSHLQIKGHGNHTLLLDTKLHPRQKISWELTILIIRKTKGVYERVAIGFLVVEKSELKKLPAVCKEMRLG</sequence>
<comment type="caution">
    <text evidence="1">The sequence shown here is derived from an EMBL/GenBank/DDBJ whole genome shotgun (WGS) entry which is preliminary data.</text>
</comment>
<dbReference type="Proteomes" id="UP000799444">
    <property type="component" value="Unassembled WGS sequence"/>
</dbReference>
<dbReference type="EMBL" id="ML996121">
    <property type="protein sequence ID" value="KAF2736800.1"/>
    <property type="molecule type" value="Genomic_DNA"/>
</dbReference>
<dbReference type="AlphaFoldDB" id="A0A9P4V5W4"/>
<evidence type="ECO:0000313" key="1">
    <source>
        <dbReference type="EMBL" id="KAF2736800.1"/>
    </source>
</evidence>
<gene>
    <name evidence="1" type="ORF">EJ04DRAFT_141947</name>
</gene>
<dbReference type="OrthoDB" id="5428863at2759"/>